<dbReference type="EMBL" id="JAHUZD010000025">
    <property type="protein sequence ID" value="KAI3406154.2"/>
    <property type="molecule type" value="Genomic_DNA"/>
</dbReference>
<name>A0AAI9T045_9ASCO</name>
<evidence type="ECO:0000313" key="1">
    <source>
        <dbReference type="EMBL" id="KAI3406154.2"/>
    </source>
</evidence>
<keyword evidence="2" id="KW-1185">Reference proteome</keyword>
<dbReference type="AlphaFoldDB" id="A0AAI9T045"/>
<protein>
    <submittedName>
        <fullName evidence="1">Uncharacterized protein</fullName>
    </submittedName>
</protein>
<gene>
    <name evidence="1" type="ORF">KGF56_000996</name>
</gene>
<dbReference type="Proteomes" id="UP001202479">
    <property type="component" value="Unassembled WGS sequence"/>
</dbReference>
<organism evidence="1 2">
    <name type="scientific">Candida oxycetoniae</name>
    <dbReference type="NCBI Taxonomy" id="497107"/>
    <lineage>
        <taxon>Eukaryota</taxon>
        <taxon>Fungi</taxon>
        <taxon>Dikarya</taxon>
        <taxon>Ascomycota</taxon>
        <taxon>Saccharomycotina</taxon>
        <taxon>Pichiomycetes</taxon>
        <taxon>Debaryomycetaceae</taxon>
        <taxon>Candida/Lodderomyces clade</taxon>
        <taxon>Candida</taxon>
    </lineage>
</organism>
<reference evidence="1" key="1">
    <citation type="journal article" date="2022" name="DNA Res.">
        <title>Genome analysis of five recently described species of the CUG-Ser clade uncovers Candida theae as a new hybrid lineage with pathogenic potential in the Candida parapsilosis species complex.</title>
        <authorList>
            <person name="Mixao V."/>
            <person name="Del Olmo V."/>
            <person name="Hegedusova E."/>
            <person name="Saus E."/>
            <person name="Pryszcz L."/>
            <person name="Cillingova A."/>
            <person name="Nosek J."/>
            <person name="Gabaldon T."/>
        </authorList>
    </citation>
    <scope>NUCLEOTIDE SEQUENCE</scope>
    <source>
        <strain evidence="1">CBS 10844</strain>
    </source>
</reference>
<dbReference type="GeneID" id="73378613"/>
<comment type="caution">
    <text evidence="1">The sequence shown here is derived from an EMBL/GenBank/DDBJ whole genome shotgun (WGS) entry which is preliminary data.</text>
</comment>
<dbReference type="RefSeq" id="XP_049181899.1">
    <property type="nucleotide sequence ID" value="XM_049326962.1"/>
</dbReference>
<sequence length="505" mass="58521">MAESTFDIKFIAINQIAYTFNKLASINSNDDNRESLIGMAIECLALMEQYQTLHPSYTTLLAYLAAAENVDITIYNSQWAMSIKQKANVYITNLLEEMKLIFAKTNSALKPEQAQELFVKVRKGVIIRIIQTEYQEALSLLDKFASIVEFSTQPKVRQQFLDNRFIEYLFLKYIGNLFSLIWFPLDDNKYTIASGVYVKEGDKLLYSSSSFKPMDRIYNQVLMYQKKNESLFEENDDETRYFWIIRFLRLSLFFKQFEFIEFYKEFLDLFILQKEPLQYLVSDTSLIKCNLLVMFGMVLIFVKPFNTLSLLDNENDNLLELYYEDPNKIEFKLYNQLMKPLSNGDFHQVKHVFEDTNLVHLLVSYLEYNFPISTSKFSSNSSSFVDYIKLIIDLKTFLSILSSTRAIPRLKMLSLMGYDLKKKNESELNEVSNHLIGVISALGLGQVGIGYLASEQVFYNNATSASNSQVELVSLQEDIDRISHNLQGDSLATLMTNSLLEKFYS</sequence>
<accession>A0AAI9T045</accession>
<evidence type="ECO:0000313" key="2">
    <source>
        <dbReference type="Proteomes" id="UP001202479"/>
    </source>
</evidence>
<proteinExistence type="predicted"/>